<feature type="region of interest" description="Disordered" evidence="7">
    <location>
        <begin position="422"/>
        <end position="521"/>
    </location>
</feature>
<evidence type="ECO:0000256" key="5">
    <source>
        <dbReference type="ARBA" id="ARBA00022801"/>
    </source>
</evidence>
<dbReference type="Gene3D" id="3.30.420.10">
    <property type="entry name" value="Ribonuclease H-like superfamily/Ribonuclease H"/>
    <property type="match status" value="1"/>
</dbReference>
<evidence type="ECO:0000313" key="10">
    <source>
        <dbReference type="Proteomes" id="UP001165121"/>
    </source>
</evidence>
<dbReference type="PANTHER" id="PTHR37984:SF5">
    <property type="entry name" value="PROTEIN NYNRIN-LIKE"/>
    <property type="match status" value="1"/>
</dbReference>
<comment type="caution">
    <text evidence="9">The sequence shown here is derived from an EMBL/GenBank/DDBJ whole genome shotgun (WGS) entry which is preliminary data.</text>
</comment>
<sequence length="743" mass="81381">MLLTTRPLLLYPNFELPFRLVTDARKIDLGACLMQDHGHGWQPIAYGSKVNSSAESNYSITELECLAVVWSVKMFRPYLYGRAFTIITDHSALKWLMTRPNLAGRLQRWSLVLQEYEFQVEYRPVVSASDVASAGEEPPTKRETHVATTGTMMRGVTDMRVATPSDNLHTTTTRDRQDAAASMVMTATLTPDNYETDADNATVANDTATRTLRHGEDEELVALNDGRDGATTPPTDVVLSHDNDENDAATNATAVNENDGAAMMMTPVPITTKRKRAKRTVVPATRRSARLRELAERHVHWAATVPDMNDTALIPTTPLATTTTTLPVSTDAPHGVREATTMVEPRMTPMTTTAAGASDVNDTAPSRESPMATTTVTLPVSANAPHGTREAMTEPAMTRMTQKAAPWMRTVTQAPWMRTVTHRSDDAPTTTSKAEHGNGRNVAKAPTRTKCAARTKTTPVRREAPTGQRRMTASTRTTEAGVSTPMTVTTPRTTKATTRKDANDKRATNDTTAATANATTGENVTDRSALMADDANYMGDDANTNTVDDYTLLLSDDEIMTAQKHSKFVKKLLAAGKYGSMNVVSKYGLVTIETANGWRVILPPTLWATVFKEMHGNVWSGHLRGPHTYGRVAQLYWWPGLYREVRIWIRGCQECGSRKAKPREVIPPLRSLRGGAVGDRWALDVAGPFPIADGGDRYVIAAVEYVTRYAVASSVTQHTAESVATFLMQEVVLRFGCLVDPNL</sequence>
<accession>A0A9W6U895</accession>
<evidence type="ECO:0000256" key="7">
    <source>
        <dbReference type="SAM" id="MobiDB-lite"/>
    </source>
</evidence>
<evidence type="ECO:0000256" key="4">
    <source>
        <dbReference type="ARBA" id="ARBA00022759"/>
    </source>
</evidence>
<dbReference type="PROSITE" id="PS50994">
    <property type="entry name" value="INTEGRASE"/>
    <property type="match status" value="1"/>
</dbReference>
<dbReference type="GO" id="GO:0015074">
    <property type="term" value="P:DNA integration"/>
    <property type="evidence" value="ECO:0007669"/>
    <property type="project" value="InterPro"/>
</dbReference>
<dbReference type="EMBL" id="BSXT01000447">
    <property type="protein sequence ID" value="GMF27795.1"/>
    <property type="molecule type" value="Genomic_DNA"/>
</dbReference>
<dbReference type="Pfam" id="PF17917">
    <property type="entry name" value="RT_RNaseH"/>
    <property type="match status" value="1"/>
</dbReference>
<dbReference type="CDD" id="cd09274">
    <property type="entry name" value="RNase_HI_RT_Ty3"/>
    <property type="match status" value="1"/>
</dbReference>
<keyword evidence="6" id="KW-0695">RNA-directed DNA polymerase</keyword>
<feature type="domain" description="Integrase catalytic" evidence="8">
    <location>
        <begin position="663"/>
        <end position="743"/>
    </location>
</feature>
<feature type="compositionally biased region" description="Polar residues" evidence="7">
    <location>
        <begin position="469"/>
        <end position="481"/>
    </location>
</feature>
<dbReference type="InterPro" id="IPR050951">
    <property type="entry name" value="Retrovirus_Pol_polyprotein"/>
</dbReference>
<dbReference type="GO" id="GO:0004519">
    <property type="term" value="F:endonuclease activity"/>
    <property type="evidence" value="ECO:0007669"/>
    <property type="project" value="UniProtKB-KW"/>
</dbReference>
<dbReference type="SUPFAM" id="SSF53098">
    <property type="entry name" value="Ribonuclease H-like"/>
    <property type="match status" value="1"/>
</dbReference>
<dbReference type="OrthoDB" id="127044at2759"/>
<evidence type="ECO:0000259" key="8">
    <source>
        <dbReference type="PROSITE" id="PS50994"/>
    </source>
</evidence>
<dbReference type="InterPro" id="IPR036397">
    <property type="entry name" value="RNaseH_sf"/>
</dbReference>
<feature type="compositionally biased region" description="Low complexity" evidence="7">
    <location>
        <begin position="509"/>
        <end position="520"/>
    </location>
</feature>
<keyword evidence="10" id="KW-1185">Reference proteome</keyword>
<dbReference type="FunFam" id="3.10.20.370:FF:000001">
    <property type="entry name" value="Retrovirus-related Pol polyprotein from transposon 17.6-like protein"/>
    <property type="match status" value="1"/>
</dbReference>
<dbReference type="Proteomes" id="UP001165121">
    <property type="component" value="Unassembled WGS sequence"/>
</dbReference>
<dbReference type="InterPro" id="IPR012337">
    <property type="entry name" value="RNaseH-like_sf"/>
</dbReference>
<dbReference type="GO" id="GO:0003676">
    <property type="term" value="F:nucleic acid binding"/>
    <property type="evidence" value="ECO:0007669"/>
    <property type="project" value="InterPro"/>
</dbReference>
<name>A0A9W6U895_9STRA</name>
<keyword evidence="1" id="KW-0808">Transferase</keyword>
<dbReference type="PANTHER" id="PTHR37984">
    <property type="entry name" value="PROTEIN CBG26694"/>
    <property type="match status" value="1"/>
</dbReference>
<dbReference type="GO" id="GO:0003964">
    <property type="term" value="F:RNA-directed DNA polymerase activity"/>
    <property type="evidence" value="ECO:0007669"/>
    <property type="project" value="UniProtKB-KW"/>
</dbReference>
<keyword evidence="4" id="KW-0255">Endonuclease</keyword>
<gene>
    <name evidence="9" type="ORF">Pfra01_000560100</name>
</gene>
<evidence type="ECO:0000256" key="6">
    <source>
        <dbReference type="ARBA" id="ARBA00022918"/>
    </source>
</evidence>
<organism evidence="9 10">
    <name type="scientific">Phytophthora fragariaefolia</name>
    <dbReference type="NCBI Taxonomy" id="1490495"/>
    <lineage>
        <taxon>Eukaryota</taxon>
        <taxon>Sar</taxon>
        <taxon>Stramenopiles</taxon>
        <taxon>Oomycota</taxon>
        <taxon>Peronosporomycetes</taxon>
        <taxon>Peronosporales</taxon>
        <taxon>Peronosporaceae</taxon>
        <taxon>Phytophthora</taxon>
    </lineage>
</organism>
<dbReference type="Gene3D" id="1.10.340.70">
    <property type="match status" value="1"/>
</dbReference>
<evidence type="ECO:0000256" key="2">
    <source>
        <dbReference type="ARBA" id="ARBA00022695"/>
    </source>
</evidence>
<keyword evidence="3" id="KW-0540">Nuclease</keyword>
<keyword evidence="2" id="KW-0548">Nucleotidyltransferase</keyword>
<evidence type="ECO:0000313" key="9">
    <source>
        <dbReference type="EMBL" id="GMF27795.1"/>
    </source>
</evidence>
<protein>
    <submittedName>
        <fullName evidence="9">Unnamed protein product</fullName>
    </submittedName>
</protein>
<dbReference type="InterPro" id="IPR001584">
    <property type="entry name" value="Integrase_cat-core"/>
</dbReference>
<evidence type="ECO:0000256" key="1">
    <source>
        <dbReference type="ARBA" id="ARBA00022679"/>
    </source>
</evidence>
<proteinExistence type="predicted"/>
<dbReference type="InterPro" id="IPR041588">
    <property type="entry name" value="Integrase_H2C2"/>
</dbReference>
<dbReference type="InterPro" id="IPR043502">
    <property type="entry name" value="DNA/RNA_pol_sf"/>
</dbReference>
<reference evidence="9" key="1">
    <citation type="submission" date="2023-04" db="EMBL/GenBank/DDBJ databases">
        <title>Phytophthora fragariaefolia NBRC 109709.</title>
        <authorList>
            <person name="Ichikawa N."/>
            <person name="Sato H."/>
            <person name="Tonouchi N."/>
        </authorList>
    </citation>
    <scope>NUCLEOTIDE SEQUENCE</scope>
    <source>
        <strain evidence="9">NBRC 109709</strain>
    </source>
</reference>
<dbReference type="SUPFAM" id="SSF56672">
    <property type="entry name" value="DNA/RNA polymerases"/>
    <property type="match status" value="1"/>
</dbReference>
<feature type="compositionally biased region" description="Basic and acidic residues" evidence="7">
    <location>
        <begin position="498"/>
        <end position="508"/>
    </location>
</feature>
<dbReference type="GO" id="GO:0016787">
    <property type="term" value="F:hydrolase activity"/>
    <property type="evidence" value="ECO:0007669"/>
    <property type="project" value="UniProtKB-KW"/>
</dbReference>
<dbReference type="Gene3D" id="3.10.20.370">
    <property type="match status" value="1"/>
</dbReference>
<feature type="compositionally biased region" description="Low complexity" evidence="7">
    <location>
        <begin position="484"/>
        <end position="496"/>
    </location>
</feature>
<feature type="compositionally biased region" description="Low complexity" evidence="7">
    <location>
        <begin position="443"/>
        <end position="458"/>
    </location>
</feature>
<dbReference type="Pfam" id="PF17921">
    <property type="entry name" value="Integrase_H2C2"/>
    <property type="match status" value="1"/>
</dbReference>
<evidence type="ECO:0000256" key="3">
    <source>
        <dbReference type="ARBA" id="ARBA00022722"/>
    </source>
</evidence>
<dbReference type="InterPro" id="IPR041373">
    <property type="entry name" value="RT_RNaseH"/>
</dbReference>
<dbReference type="AlphaFoldDB" id="A0A9W6U895"/>
<keyword evidence="5" id="KW-0378">Hydrolase</keyword>